<gene>
    <name evidence="2" type="ORF">BJF96_g9418</name>
</gene>
<feature type="compositionally biased region" description="Acidic residues" evidence="1">
    <location>
        <begin position="61"/>
        <end position="70"/>
    </location>
</feature>
<evidence type="ECO:0000256" key="1">
    <source>
        <dbReference type="SAM" id="MobiDB-lite"/>
    </source>
</evidence>
<sequence>MWIVEVMRVYKVSVEEAAQTLRLGDARIFQPYSKNPSTQHERDMWATHFVSSVDEAVSVTDDSDSDDENWEACSSSD</sequence>
<proteinExistence type="predicted"/>
<name>A0AA45AHN3_VERDA</name>
<protein>
    <submittedName>
        <fullName evidence="2">Uncharacterized protein</fullName>
    </submittedName>
</protein>
<feature type="region of interest" description="Disordered" evidence="1">
    <location>
        <begin position="57"/>
        <end position="77"/>
    </location>
</feature>
<comment type="caution">
    <text evidence="2">The sequence shown here is derived from an EMBL/GenBank/DDBJ whole genome shotgun (WGS) entry which is preliminary data.</text>
</comment>
<dbReference type="Proteomes" id="UP000236305">
    <property type="component" value="Unassembled WGS sequence"/>
</dbReference>
<dbReference type="EMBL" id="MPSH01000048">
    <property type="protein sequence ID" value="PNH27305.1"/>
    <property type="molecule type" value="Genomic_DNA"/>
</dbReference>
<reference evidence="2 3" key="1">
    <citation type="submission" date="2017-12" db="EMBL/GenBank/DDBJ databases">
        <title>Comparative genomics yields insights into virulence evolution of Verticillium dahliae.</title>
        <authorList>
            <person name="Fan R."/>
            <person name="Armitage A.D."/>
            <person name="Cascant-Lopez E."/>
            <person name="Sobczyk M."/>
            <person name="Cockerton H.M."/>
            <person name="Harrison R.J."/>
        </authorList>
    </citation>
    <scope>NUCLEOTIDE SEQUENCE [LARGE SCALE GENOMIC DNA]</scope>
    <source>
        <strain evidence="2 3">12008</strain>
    </source>
</reference>
<dbReference type="AlphaFoldDB" id="A0AA45AHN3"/>
<evidence type="ECO:0000313" key="2">
    <source>
        <dbReference type="EMBL" id="PNH27305.1"/>
    </source>
</evidence>
<accession>A0AA45AHN3</accession>
<organism evidence="2 3">
    <name type="scientific">Verticillium dahliae</name>
    <name type="common">Verticillium wilt</name>
    <dbReference type="NCBI Taxonomy" id="27337"/>
    <lineage>
        <taxon>Eukaryota</taxon>
        <taxon>Fungi</taxon>
        <taxon>Dikarya</taxon>
        <taxon>Ascomycota</taxon>
        <taxon>Pezizomycotina</taxon>
        <taxon>Sordariomycetes</taxon>
        <taxon>Hypocreomycetidae</taxon>
        <taxon>Glomerellales</taxon>
        <taxon>Plectosphaerellaceae</taxon>
        <taxon>Verticillium</taxon>
    </lineage>
</organism>
<evidence type="ECO:0000313" key="3">
    <source>
        <dbReference type="Proteomes" id="UP000236305"/>
    </source>
</evidence>